<dbReference type="CDD" id="cd19534">
    <property type="entry name" value="E_NRPS"/>
    <property type="match status" value="1"/>
</dbReference>
<dbReference type="Gene3D" id="3.40.50.980">
    <property type="match status" value="2"/>
</dbReference>
<dbReference type="PROSITE" id="PS00012">
    <property type="entry name" value="PHOSPHOPANTETHEINE"/>
    <property type="match status" value="3"/>
</dbReference>
<dbReference type="InterPro" id="IPR000873">
    <property type="entry name" value="AMP-dep_synth/lig_dom"/>
</dbReference>
<dbReference type="FunFam" id="3.30.559.30:FF:000003">
    <property type="entry name" value="Nonribosomal peptide synthase SidD"/>
    <property type="match status" value="2"/>
</dbReference>
<dbReference type="GeneID" id="9523366"/>
<dbReference type="Proteomes" id="UP000008866">
    <property type="component" value="Unassembled WGS sequence"/>
</dbReference>
<dbReference type="CDD" id="cd05918">
    <property type="entry name" value="A_NRPS_SidN3_like"/>
    <property type="match status" value="3"/>
</dbReference>
<dbReference type="InterPro" id="IPR042099">
    <property type="entry name" value="ANL_N_sf"/>
</dbReference>
<dbReference type="SUPFAM" id="SSF56801">
    <property type="entry name" value="Acetyl-CoA synthetase-like"/>
    <property type="match status" value="4"/>
</dbReference>
<keyword evidence="9" id="KW-1185">Reference proteome</keyword>
<evidence type="ECO:0000256" key="5">
    <source>
        <dbReference type="ARBA" id="ARBA00029454"/>
    </source>
</evidence>
<dbReference type="eggNOG" id="KOG1178">
    <property type="taxonomic scope" value="Eukaryota"/>
</dbReference>
<dbReference type="FunFam" id="3.30.300.30:FF:000015">
    <property type="entry name" value="Nonribosomal peptide synthase SidD"/>
    <property type="match status" value="3"/>
</dbReference>
<gene>
    <name evidence="8" type="ORF">ARB_02149</name>
</gene>
<dbReference type="PROSITE" id="PS50075">
    <property type="entry name" value="CARRIER"/>
    <property type="match status" value="4"/>
</dbReference>
<keyword evidence="4" id="KW-0677">Repeat</keyword>
<dbReference type="InterPro" id="IPR020845">
    <property type="entry name" value="AMP-binding_CS"/>
</dbReference>
<dbReference type="STRING" id="663331.D4B120"/>
<keyword evidence="2" id="KW-0597">Phosphoprotein</keyword>
<feature type="region of interest" description="Disordered" evidence="6">
    <location>
        <begin position="2189"/>
        <end position="2211"/>
    </location>
</feature>
<dbReference type="GO" id="GO:0043041">
    <property type="term" value="P:amino acid activation for nonribosomal peptide biosynthetic process"/>
    <property type="evidence" value="ECO:0007669"/>
    <property type="project" value="TreeGrafter"/>
</dbReference>
<evidence type="ECO:0000256" key="4">
    <source>
        <dbReference type="ARBA" id="ARBA00022737"/>
    </source>
</evidence>
<dbReference type="GO" id="GO:0005737">
    <property type="term" value="C:cytoplasm"/>
    <property type="evidence" value="ECO:0007669"/>
    <property type="project" value="TreeGrafter"/>
</dbReference>
<evidence type="ECO:0000256" key="2">
    <source>
        <dbReference type="ARBA" id="ARBA00022553"/>
    </source>
</evidence>
<dbReference type="PANTHER" id="PTHR45527:SF3">
    <property type="entry name" value="SIDEROPHORE SYNTHETASE (EUROFUNG)"/>
    <property type="match status" value="1"/>
</dbReference>
<dbReference type="SUPFAM" id="SSF47336">
    <property type="entry name" value="ACP-like"/>
    <property type="match status" value="4"/>
</dbReference>
<dbReference type="GO" id="GO:0016874">
    <property type="term" value="F:ligase activity"/>
    <property type="evidence" value="ECO:0007669"/>
    <property type="project" value="UniProtKB-KW"/>
</dbReference>
<dbReference type="InterPro" id="IPR036736">
    <property type="entry name" value="ACP-like_sf"/>
</dbReference>
<feature type="compositionally biased region" description="Low complexity" evidence="6">
    <location>
        <begin position="2193"/>
        <end position="2206"/>
    </location>
</feature>
<dbReference type="GO" id="GO:0031177">
    <property type="term" value="F:phosphopantetheine binding"/>
    <property type="evidence" value="ECO:0007669"/>
    <property type="project" value="InterPro"/>
</dbReference>
<keyword evidence="1" id="KW-0596">Phosphopantetheine</keyword>
<dbReference type="Gene3D" id="3.30.300.30">
    <property type="match status" value="3"/>
</dbReference>
<dbReference type="PANTHER" id="PTHR45527">
    <property type="entry name" value="NONRIBOSOMAL PEPTIDE SYNTHETASE"/>
    <property type="match status" value="1"/>
</dbReference>
<dbReference type="NCBIfam" id="TIGR01733">
    <property type="entry name" value="AA-adenyl-dom"/>
    <property type="match status" value="2"/>
</dbReference>
<dbReference type="InterPro" id="IPR010071">
    <property type="entry name" value="AA_adenyl_dom"/>
</dbReference>
<dbReference type="FunFam" id="1.10.1200.10:FF:000005">
    <property type="entry name" value="Nonribosomal peptide synthetase 1"/>
    <property type="match status" value="3"/>
</dbReference>
<evidence type="ECO:0000313" key="9">
    <source>
        <dbReference type="Proteomes" id="UP000008866"/>
    </source>
</evidence>
<comment type="caution">
    <text evidence="8">The sequence shown here is derived from an EMBL/GenBank/DDBJ whole genome shotgun (WGS) entry which is preliminary data.</text>
</comment>
<dbReference type="Gene3D" id="3.30.559.30">
    <property type="entry name" value="Nonribosomal peptide synthetase, condensation domain"/>
    <property type="match status" value="7"/>
</dbReference>
<feature type="domain" description="Carrier" evidence="7">
    <location>
        <begin position="2834"/>
        <end position="2910"/>
    </location>
</feature>
<name>D4B120_ARTBC</name>
<dbReference type="OMA" id="RIIWHEL"/>
<dbReference type="EMBL" id="ABSU01000025">
    <property type="protein sequence ID" value="EFE30955.1"/>
    <property type="molecule type" value="Genomic_DNA"/>
</dbReference>
<reference evidence="9" key="1">
    <citation type="journal article" date="2011" name="Genome Biol.">
        <title>Comparative and functional genomics provide insights into the pathogenicity of dermatophytic fungi.</title>
        <authorList>
            <person name="Burmester A."/>
            <person name="Shelest E."/>
            <person name="Gloeckner G."/>
            <person name="Heddergott C."/>
            <person name="Schindler S."/>
            <person name="Staib P."/>
            <person name="Heidel A."/>
            <person name="Felder M."/>
            <person name="Petzold A."/>
            <person name="Szafranski K."/>
            <person name="Feuermann M."/>
            <person name="Pedruzzi I."/>
            <person name="Priebe S."/>
            <person name="Groth M."/>
            <person name="Winkler R."/>
            <person name="Li W."/>
            <person name="Kniemeyer O."/>
            <person name="Schroeckh V."/>
            <person name="Hertweck C."/>
            <person name="Hube B."/>
            <person name="White T.C."/>
            <person name="Platzer M."/>
            <person name="Guthke R."/>
            <person name="Heitman J."/>
            <person name="Woestemeyer J."/>
            <person name="Zipfel P.F."/>
            <person name="Monod M."/>
            <person name="Brakhage A.A."/>
        </authorList>
    </citation>
    <scope>NUCLEOTIDE SEQUENCE [LARGE SCALE GENOMIC DNA]</scope>
    <source>
        <strain evidence="9">ATCC MYA-4681 / CBS 112371</strain>
    </source>
</reference>
<sequence length="5126" mass="572598">MPFLTDEDRLPLQVYSREWDFDTGGKDHMYERIAASLHIDRAKIQDVYPCTPMQEALISLSTAGSGAYIKQIVLSLASDIDMNRFRSAIEDMAETTALLRTWIVQCDGAGFVQAVLQGPIQWDHANSLERHLEEAMTGKWGIGERLVRYTIVNNENTPRWFVWSIHHALYDGWSFHAMVEMVTNMYNGCSIGKVPQYKDFVRHLLMKNSKADKAYWKSALAGAQDKNFPRLPTIFYMPVVDAMMEQRCPPLPKITGVSRTAQLQAAWAIVQSRFQDFNSPVFGTIVSGRDEPMSGVKELIGPTIAIVPVRVDVNIHGNELVGAYLTRVQAQIAKRKPVDHLGLQNISRVSHDAKQACGFQTLLVVQPGEESHVVTNALGVWRRVDKDVGRSSYALTIQCFLNREEIKMTAAFDASILETWLVKRMLAYFSFVTQELARADESHTLAQIVEKAPPGDINDIWNWNANIPTSTKECVHNLVSEVVERQPQELAVCAWDGTLTYRQLDELATQLACRLIRQLGTELKGLVVPLCFEKSVWMPVAMLGVMKAGGASVALDTTLPMGRLKSIVSGLTGLKLIVASRESIKVAEGLGGSETMVVIADEHQALNLGFSASAKPHLLPSTDPSDVLMVLFTSGSTGSPKGTIITHSSFATAISHHGKVFGIGPGERVYDFASYSFDIAWFNALQSLSHGACLCIPSEHERKNDLEGSILRFNATIIFITPSVARLLKVHNLPCIRCIALGGEPQKWSDFQSWPAHVRKLSVYGPAECTVVSAAMDAEILRRGDMVIGHGLACANWILTNTPSPTLAPIGTVGELWLEGPLVGQGYINDDSRTARSFIKNPDWLLHGDGTRHPGRHGRLYRTGDLVRYNADGTLLFVGRKDTQVKIRGQRVELGEVEYHIRRALDNNYPSASRSVVIAETIRPEGTDNSTLVAFLCAEGPESKTGEFSSDCSVPEGETQDLVARLGENLSEIVPPYMIPNAFIPLTHIPTTSNGKIDRRKLREIGQMVYQEHLFIQGQHGITPPCNDVEKTLLEIWAEVLNLSTATLSTTMSFTRIGGDSITAMQVVSRCRANNLSVTVREILRGQTIQNVAAMCTSALPNLPLLEERESGDISWDPSPIQRMFFEFYPDGLNHFNQGFLLKLKQPLSGYTIQWAMEKLMERHPMLQARFQKNAASEWEQFISNDMFQVAFQEHYISLQEDIRGIIHRRQASLDILNGPVFAADLFNLEDESQRLFLVAHHLVVDLVSWRIIWHELELLVRKETLLSLPTTSFKTWCRLQKAESQALSLNEALPISIKPPNLEYWGISFKENLQGGSIQYTRTLDIEVTKRLLGTSNSAFKTDCTDILIGVLANSFQKIFSDRDPPSIFLEGHGREPLDGFEIDLSETVGWFTTLHPIHIPIHAGESTITSIKSAKDIRRKVPGKGRPYFSCRYDTIQGRTAWKSHSFPELTLNFTGVYQQLERPGGIFQIDNETHTAARSLSTSSNAQRFGYIEVIVNVTNGCMNISFHVHQKMQHQARLEEWIHLFAQELQSSAYSLASMQAYFTPGDFPLLKMSYDELDSLFINDLSGMGVSPDVVKDIYPCSPLQEGILMAIQKGAATYATFFIWKCEAGSGEEISSVSLGMAWRAVVARHTVLSTIFVQNSYRGDFVQIQLHTRPSKVVYINSQEKCPMDLLKEHRPSHFAIGEPAHIFTVCHSSSGDVACRLDISHTLIDAASISIIAHDIMRSYEHATFPQAAQFHELIKHLSVSPKSKDVAYWVKFLRGVKRCEFPTRHTPSDSQKLPEGDYGRILIPSTSTTQLHAYCQSQGITRSVFLQVAWALVLSYYTGCRDVCFGYMASCRDVPINGIENMVGPLINLLISRISLDGVREDVFSTTAQQSIQHLSFQNASFAEIQHELGISSQRLFNTAITLRESRKYERYTEGRFYLREIETEDPDEFDLTLTAELDGSDTAIKVNYRKSAMGDSVARELSIVVCNAIAFLLDYPLDTKYSGDISHSQCNAGNERTLYDAFFFYMTGVCEYECIAFWKDRFTGCAAPQFPRLPFGTYIPKSRSILNHEIRHPIPDLRPPQLLATIQTAWAVLIGTYTNSNDIVFGALSVDSWPGLGQNFNGGSPLSIKQTVIPIRITLNWDGHIDETVKDVERKVTSALHLGKIHMWFIERLSDETKRACQFQTVLAINPPNTGRPKSNVSSQFSSTVPSSGKQEPVFEVESTHGSKMYDYALVVECHTTGHGIELCLLFDPTVLEKSQVTRIAYQMEHILLQLLERNSTISLRNINTINEYDLCDIWSRNSIIPTSSQDTCVHKLFIAVAQKFPSALAVCAWDGEITYKQLDDQSTGLAYRLVELGLKMGDIVSLCLEKSIWTPVAMLGVMKAGGVSVNMDVTQPEERLQAIVSQANPRFIVSSIRNVALATRLCQCPIIQIGDELPRCPIPYHPLPSVGPAHNLYIVFTSGTTGVPKGVIISHGNFCSAIKHQKALGFTCTSRVYDFASYAFDVSWSNALHTLTAGGCLCIPSEEDRKQNLSGSIRAFKANYVDLTPTVAQLLDPADIPSLTTLNLGGEALLPGTFDNWPPHIRIINAYGPAECTVVSTYTEVSAGKQDHGIGFALGTVTWVVSLDGSELAAVGAEGELWIEGPLVGQGYLNNPSQTMSCFIQDPPWLLRGCLGHPGRQGRLYKTGDLVCYNIDGSLTFLGRKDTQVKIHGQRVELGDIEHCVVKALSPDFSSLGGVVVAETIRTQGSDSPTLIAFVSPGPSMPVSVTQKALADIDTKLVEAVPSHMIPSAFITLADMPRTATGKVNRRLLRDEYSLLTWDRIIALGSKSQQRGYPQPSTSQERQMQSLWASLLHLDTYDIGVNDNFFQLGGDSIHAMKLVGLARQHDLSLTVADIFMNPRLGDLAGILKADNSSMKKTIAPFSLLQPGINIQETVQKATSMCQTTPGDIEDIFACTPLQEGLLAITAQRPMDYIAQFTYTLPSNIKVESFTEAWAQVISASPILRTRIVELPAVGLSQVILRSRPSWFYASDLKLYLEVDGQQSMKLGEPLSRFCLIRELGSTHFVWTIHHALYDGWTIPLLLNSVDQAYHGRSITPWTPFPVFVHFINHVDQEARSNFWQQQFSGLKAVQFPPLPSPDFLPSPDHVIDYKIAGIGWSGKSFTPSTMIRAVWAILIAQYTNVQEALFGAVVSGRQAAVRDVEHIMGPTIATVPVRIGINWGAPLQNLLSTIQKQATEMISFEQTGLQNIQHISDGAKRGCQFQSLLLVKTDTENRKTSESSLFSQRLSSKDTVDTFSTYSLMLECQVIDQSLVLHWTFDSSIIQYRTVKRLIQQFEYLLRQVSRQDSGSSLVSSLETITGHDLQDIWEWNKIPPALVNGSLATEPPPKYYRKYYKEYWCISPDTPKVYWIIDINKNELAAIGAVGELWLEVPPANETLMTPERNADAEFLDDPVWLLRGASVDLPGRRGRIYRTRDLVRYNEDGSLSFLGRREIQVDQQDMLIPPSNSWDELISVPQKRGTPQTHLQKQLQSLWSRILNIPMDAISLDDHFMRLGGDSVKAMRLAAIAQSEGISLSVANILRHPTLGGLSETIQASVFPDNQLVRPFSLLGDMEKNSILQKVKTLLKTEKIHDIFPCTPLQQGLLALAVKHDGACIARYAYELQNNVDICNFTRSWDKVVEMLPILRTRFVSLPSKGVFQVITDHRNTWVSGSNILTYIQEDKARSMAFGEPLSRTGLVQDRRSGKNFFVWTIHHAIYDGWSISLILDHLQAVYKARSAEGYHTRLNEPPVHFQAFIKYVTELDHEYADRFWAEQFDGLEALPFPTLSSPAYCPSADKQVKFRVHLPWTNTNFTAPTIIQAAWSIISATYCGINDTITGLLVSGRQAAVSQIDKIVAPTIATVPMRIVVDWNFPLRDLLQKVQRWAADIIAFEQTGLQHIKQINEDTRRACQFQTILVIQPKDMEHNKNSLFSWDGKETEYPAEAVVNFSEYVLTLECQLEQQGMHVLANFDSAVIDEVQMTRILRQFEHIIRQMLSIDMQSKQLKQIHMLNAYDSSDIWKWNSNFSSPSESCLHDLVVEVSSDQPEALAVNSWDGELTYKQLNDFSTELASFLCEQGVGAEVLVPICLEKSMWMAVAILAVLKSGGAFVPIDIFQAPDRAKLIMDEIQPIVVVTSRKYGDFVQKCGYSTIYAADLHTQTGIHIDNHIPCCSLKSAAYVIFTSGTTGKPKGVVVEHQAASTSILAHGMKLGFCRQSRVLQFASHSFDASIMEFLTTLVYGGCVCIPSDESRLLNLTENINSMGINTLFLTPSVAQILQPRTLPSLQTLIIGGETVPTSVVEKWKNVPKLINGYGPTECVVFCVMHDLKAKQVSPQTIGKAVGSLSWVVDPENHHELVPVGAVGELLVEGSILSRGYLNDPTLTAISFIENPSWLLQGHGEYPGRRGRLYKTGDLVKYNPDGTLRYIGRVDTQVKIRGQRVELGEVESCVRRIWCNTSLENGGNLQQDALIVAEIITPQCSSQQALVAFIYPGKLHSQSRQQCSAAVGEAVAGFKSRLKTHLPAHMIPSAFIPVDEMPTTVNGKVDRKRLRELGKSLNRLYLASLDSESFSLKRLPLSQTERTIQRVWAQVLNFTGQIGLDDSFFSLGGDSISAMQVCTALKQHGLTISLRNIMQKDTISKLTSCLEEAESSSLIPISRKEPGSRFSLSPIQQFHFDTRPSGPDLLDLPFYLRLAKYTSSQMLRNTLEEIVKRHPMLRTRFSSDSMGKMTQYISQDVGGSLHFECYHGTDDMQKKALISRCRAAINIERGPLFVAALFEDVGQQTLFITAHHLVIDFVSWRIIFEDIENLLSLQPLTTPSSISFMEWCLLQNKYALTHLEPSVVLHSMPKYPSLDYWGLKDQQNGKEIYARRQFFLDTQTSKAIIGSCSDKLQVRPHELMMAALSYSFTQVFQDRDLPPIFTEGHGRFGWGDENLDVSQTVGWFTIIFPVPLDMREGDELLDFIIKTKESMRGIPCCGWSYFSSKYLNPRGRQAFYNDPIEINFNFLGHFQQLERESSLIEAIPLPSDCKPAEMPSINTVGVFDITIIIERGQIEVDFKYNNEVKHGDRVVKWIETYQSSILDIVKDMG</sequence>
<dbReference type="Gene3D" id="3.30.559.10">
    <property type="entry name" value="Chloramphenicol acetyltransferase-like domain"/>
    <property type="match status" value="6"/>
</dbReference>
<dbReference type="Gene3D" id="3.40.50.12780">
    <property type="entry name" value="N-terminal domain of ligase-like"/>
    <property type="match status" value="2"/>
</dbReference>
<proteinExistence type="inferred from homology"/>
<evidence type="ECO:0000256" key="1">
    <source>
        <dbReference type="ARBA" id="ARBA00022450"/>
    </source>
</evidence>
<feature type="domain" description="Carrier" evidence="7">
    <location>
        <begin position="4612"/>
        <end position="4687"/>
    </location>
</feature>
<evidence type="ECO:0000313" key="8">
    <source>
        <dbReference type="EMBL" id="EFE30955.1"/>
    </source>
</evidence>
<dbReference type="GO" id="GO:0044550">
    <property type="term" value="P:secondary metabolite biosynthetic process"/>
    <property type="evidence" value="ECO:0007669"/>
    <property type="project" value="TreeGrafter"/>
</dbReference>
<dbReference type="HOGENOM" id="CLU_000022_60_4_1"/>
<dbReference type="InterPro" id="IPR023213">
    <property type="entry name" value="CAT-like_dom_sf"/>
</dbReference>
<comment type="similarity">
    <text evidence="5">Belongs to the NRP synthetase family.</text>
</comment>
<dbReference type="FunFam" id="3.30.559.30:FF:000002">
    <property type="entry name" value="Nonribosomal peptide synthase Pes1"/>
    <property type="match status" value="2"/>
</dbReference>
<dbReference type="InterPro" id="IPR001242">
    <property type="entry name" value="Condensation_dom"/>
</dbReference>
<accession>D4B120</accession>
<dbReference type="CDD" id="cd19542">
    <property type="entry name" value="CT_NRPS-like"/>
    <property type="match status" value="1"/>
</dbReference>
<dbReference type="Pfam" id="PF00668">
    <property type="entry name" value="Condensation"/>
    <property type="match status" value="6"/>
</dbReference>
<evidence type="ECO:0000256" key="3">
    <source>
        <dbReference type="ARBA" id="ARBA00022598"/>
    </source>
</evidence>
<dbReference type="KEGG" id="abe:ARB_02149"/>
<dbReference type="Gene3D" id="2.30.38.10">
    <property type="entry name" value="Luciferase, Domain 3"/>
    <property type="match status" value="2"/>
</dbReference>
<dbReference type="Pfam" id="PF00550">
    <property type="entry name" value="PP-binding"/>
    <property type="match status" value="4"/>
</dbReference>
<feature type="domain" description="Carrier" evidence="7">
    <location>
        <begin position="3519"/>
        <end position="3595"/>
    </location>
</feature>
<dbReference type="InterPro" id="IPR009081">
    <property type="entry name" value="PP-bd_ACP"/>
</dbReference>
<dbReference type="CDD" id="cd19545">
    <property type="entry name" value="FUM14_C_NRPS-like"/>
    <property type="match status" value="3"/>
</dbReference>
<organism evidence="8 9">
    <name type="scientific">Arthroderma benhamiae (strain ATCC MYA-4681 / CBS 112371)</name>
    <name type="common">Trichophyton mentagrophytes</name>
    <dbReference type="NCBI Taxonomy" id="663331"/>
    <lineage>
        <taxon>Eukaryota</taxon>
        <taxon>Fungi</taxon>
        <taxon>Dikarya</taxon>
        <taxon>Ascomycota</taxon>
        <taxon>Pezizomycotina</taxon>
        <taxon>Eurotiomycetes</taxon>
        <taxon>Eurotiomycetidae</taxon>
        <taxon>Onygenales</taxon>
        <taxon>Arthrodermataceae</taxon>
        <taxon>Trichophyton</taxon>
    </lineage>
</organism>
<dbReference type="NCBIfam" id="NF003417">
    <property type="entry name" value="PRK04813.1"/>
    <property type="match status" value="3"/>
</dbReference>
<evidence type="ECO:0000256" key="6">
    <source>
        <dbReference type="SAM" id="MobiDB-lite"/>
    </source>
</evidence>
<dbReference type="Pfam" id="PF00501">
    <property type="entry name" value="AMP-binding"/>
    <property type="match status" value="3"/>
</dbReference>
<dbReference type="InterPro" id="IPR045851">
    <property type="entry name" value="AMP-bd_C_sf"/>
</dbReference>
<dbReference type="InterPro" id="IPR006162">
    <property type="entry name" value="Ppantetheine_attach_site"/>
</dbReference>
<feature type="domain" description="Carrier" evidence="7">
    <location>
        <begin position="1024"/>
        <end position="1100"/>
    </location>
</feature>
<evidence type="ECO:0000259" key="7">
    <source>
        <dbReference type="PROSITE" id="PS50075"/>
    </source>
</evidence>
<dbReference type="Gene3D" id="1.10.1200.10">
    <property type="entry name" value="ACP-like"/>
    <property type="match status" value="4"/>
</dbReference>
<dbReference type="SUPFAM" id="SSF52777">
    <property type="entry name" value="CoA-dependent acyltransferases"/>
    <property type="match status" value="13"/>
</dbReference>
<dbReference type="FunFam" id="3.40.50.12780:FF:000014">
    <property type="entry name" value="Nonribosomal peptide synthetase 1"/>
    <property type="match status" value="1"/>
</dbReference>
<dbReference type="SMART" id="SM00823">
    <property type="entry name" value="PKS_PP"/>
    <property type="match status" value="4"/>
</dbReference>
<dbReference type="RefSeq" id="XP_003011595.1">
    <property type="nucleotide sequence ID" value="XM_003011549.1"/>
</dbReference>
<dbReference type="PROSITE" id="PS00455">
    <property type="entry name" value="AMP_BINDING"/>
    <property type="match status" value="3"/>
</dbReference>
<keyword evidence="3" id="KW-0436">Ligase</keyword>
<protein>
    <recommendedName>
        <fullName evidence="7">Carrier domain-containing protein</fullName>
    </recommendedName>
</protein>
<dbReference type="InterPro" id="IPR020806">
    <property type="entry name" value="PKS_PP-bd"/>
</dbReference>